<dbReference type="AlphaFoldDB" id="A0A1V4KM70"/>
<evidence type="ECO:0000313" key="2">
    <source>
        <dbReference type="Proteomes" id="UP000190648"/>
    </source>
</evidence>
<accession>A0A1V4KM70</accession>
<name>A0A1V4KM70_PATFA</name>
<gene>
    <name evidence="1" type="ORF">AV530_001756</name>
</gene>
<evidence type="ECO:0000313" key="1">
    <source>
        <dbReference type="EMBL" id="OPJ85544.1"/>
    </source>
</evidence>
<proteinExistence type="predicted"/>
<protein>
    <submittedName>
        <fullName evidence="1">Uncharacterized protein</fullName>
    </submittedName>
</protein>
<dbReference type="Proteomes" id="UP000190648">
    <property type="component" value="Unassembled WGS sequence"/>
</dbReference>
<sequence>MTRFLRIFCAYHETNMPQAAEHIFLVTGILARCGLGFLHEQAPSCRSQLINLCTRLRSYGKSRNIP</sequence>
<keyword evidence="2" id="KW-1185">Reference proteome</keyword>
<dbReference type="EMBL" id="LSYS01002834">
    <property type="protein sequence ID" value="OPJ85544.1"/>
    <property type="molecule type" value="Genomic_DNA"/>
</dbReference>
<comment type="caution">
    <text evidence="1">The sequence shown here is derived from an EMBL/GenBank/DDBJ whole genome shotgun (WGS) entry which is preliminary data.</text>
</comment>
<reference evidence="1 2" key="1">
    <citation type="submission" date="2016-02" db="EMBL/GenBank/DDBJ databases">
        <title>Band-tailed pigeon sequencing and assembly.</title>
        <authorList>
            <person name="Soares A.E."/>
            <person name="Novak B.J."/>
            <person name="Rice E.S."/>
            <person name="O'Connell B."/>
            <person name="Chang D."/>
            <person name="Weber S."/>
            <person name="Shapiro B."/>
        </authorList>
    </citation>
    <scope>NUCLEOTIDE SEQUENCE [LARGE SCALE GENOMIC DNA]</scope>
    <source>
        <strain evidence="1">BTP2013</strain>
        <tissue evidence="1">Blood</tissue>
    </source>
</reference>
<organism evidence="1 2">
    <name type="scientific">Patagioenas fasciata monilis</name>
    <dbReference type="NCBI Taxonomy" id="372326"/>
    <lineage>
        <taxon>Eukaryota</taxon>
        <taxon>Metazoa</taxon>
        <taxon>Chordata</taxon>
        <taxon>Craniata</taxon>
        <taxon>Vertebrata</taxon>
        <taxon>Euteleostomi</taxon>
        <taxon>Archelosauria</taxon>
        <taxon>Archosauria</taxon>
        <taxon>Dinosauria</taxon>
        <taxon>Saurischia</taxon>
        <taxon>Theropoda</taxon>
        <taxon>Coelurosauria</taxon>
        <taxon>Aves</taxon>
        <taxon>Neognathae</taxon>
        <taxon>Neoaves</taxon>
        <taxon>Columbimorphae</taxon>
        <taxon>Columbiformes</taxon>
        <taxon>Columbidae</taxon>
        <taxon>Patagioenas</taxon>
    </lineage>
</organism>